<accession>A0A3L6DIH4</accession>
<evidence type="ECO:0000313" key="1">
    <source>
        <dbReference type="EMBL" id="PWZ08007.1"/>
    </source>
</evidence>
<name>A0A3L6DIH4_MAIZE</name>
<dbReference type="AlphaFoldDB" id="A0A3L6DIH4"/>
<dbReference type="Proteomes" id="UP000251960">
    <property type="component" value="Chromosome 9"/>
</dbReference>
<comment type="caution">
    <text evidence="1">The sequence shown here is derived from an EMBL/GenBank/DDBJ whole genome shotgun (WGS) entry which is preliminary data.</text>
</comment>
<protein>
    <submittedName>
        <fullName evidence="1">Uncharacterized protein</fullName>
    </submittedName>
</protein>
<gene>
    <name evidence="1" type="ORF">Zm00014a_035596</name>
</gene>
<sequence length="187" mass="20241">MALGLLLHRARRSLVPLARRTLAFPGCLSLHCSTMVNLSQPAEVSSLVPPANSGEIWRSAALNSQLGHLPPWIAARPWLEFLCSAACHGARPAPCFHDRRPSRGHRAVLLKLGAASARFQCHVPASLLPLTMDAQQLLFFHRAAPASLSHADAFCSLLFPVRSGCGRACLEPPWCSAPRALCVSRRS</sequence>
<reference evidence="1 2" key="1">
    <citation type="journal article" date="2018" name="Nat. Genet.">
        <title>Extensive intraspecific gene order and gene structural variations between Mo17 and other maize genomes.</title>
        <authorList>
            <person name="Sun S."/>
            <person name="Zhou Y."/>
            <person name="Chen J."/>
            <person name="Shi J."/>
            <person name="Zhao H."/>
            <person name="Zhao H."/>
            <person name="Song W."/>
            <person name="Zhang M."/>
            <person name="Cui Y."/>
            <person name="Dong X."/>
            <person name="Liu H."/>
            <person name="Ma X."/>
            <person name="Jiao Y."/>
            <person name="Wang B."/>
            <person name="Wei X."/>
            <person name="Stein J.C."/>
            <person name="Glaubitz J.C."/>
            <person name="Lu F."/>
            <person name="Yu G."/>
            <person name="Liang C."/>
            <person name="Fengler K."/>
            <person name="Li B."/>
            <person name="Rafalski A."/>
            <person name="Schnable P.S."/>
            <person name="Ware D.H."/>
            <person name="Buckler E.S."/>
            <person name="Lai J."/>
        </authorList>
    </citation>
    <scope>NUCLEOTIDE SEQUENCE [LARGE SCALE GENOMIC DNA]</scope>
    <source>
        <strain evidence="2">cv. Missouri 17</strain>
        <tissue evidence="1">Seedling</tissue>
    </source>
</reference>
<dbReference type="EMBL" id="NCVQ01000010">
    <property type="protein sequence ID" value="PWZ08007.1"/>
    <property type="molecule type" value="Genomic_DNA"/>
</dbReference>
<proteinExistence type="predicted"/>
<evidence type="ECO:0000313" key="2">
    <source>
        <dbReference type="Proteomes" id="UP000251960"/>
    </source>
</evidence>
<organism evidence="1 2">
    <name type="scientific">Zea mays</name>
    <name type="common">Maize</name>
    <dbReference type="NCBI Taxonomy" id="4577"/>
    <lineage>
        <taxon>Eukaryota</taxon>
        <taxon>Viridiplantae</taxon>
        <taxon>Streptophyta</taxon>
        <taxon>Embryophyta</taxon>
        <taxon>Tracheophyta</taxon>
        <taxon>Spermatophyta</taxon>
        <taxon>Magnoliopsida</taxon>
        <taxon>Liliopsida</taxon>
        <taxon>Poales</taxon>
        <taxon>Poaceae</taxon>
        <taxon>PACMAD clade</taxon>
        <taxon>Panicoideae</taxon>
        <taxon>Andropogonodae</taxon>
        <taxon>Andropogoneae</taxon>
        <taxon>Tripsacinae</taxon>
        <taxon>Zea</taxon>
    </lineage>
</organism>